<evidence type="ECO:0000256" key="1">
    <source>
        <dbReference type="SAM" id="MobiDB-lite"/>
    </source>
</evidence>
<dbReference type="Proteomes" id="UP000299102">
    <property type="component" value="Unassembled WGS sequence"/>
</dbReference>
<dbReference type="EMBL" id="BGZK01001181">
    <property type="protein sequence ID" value="GBP73653.1"/>
    <property type="molecule type" value="Genomic_DNA"/>
</dbReference>
<accession>A0A4C1YE96</accession>
<organism evidence="2 3">
    <name type="scientific">Eumeta variegata</name>
    <name type="common">Bagworm moth</name>
    <name type="synonym">Eumeta japonica</name>
    <dbReference type="NCBI Taxonomy" id="151549"/>
    <lineage>
        <taxon>Eukaryota</taxon>
        <taxon>Metazoa</taxon>
        <taxon>Ecdysozoa</taxon>
        <taxon>Arthropoda</taxon>
        <taxon>Hexapoda</taxon>
        <taxon>Insecta</taxon>
        <taxon>Pterygota</taxon>
        <taxon>Neoptera</taxon>
        <taxon>Endopterygota</taxon>
        <taxon>Lepidoptera</taxon>
        <taxon>Glossata</taxon>
        <taxon>Ditrysia</taxon>
        <taxon>Tineoidea</taxon>
        <taxon>Psychidae</taxon>
        <taxon>Oiketicinae</taxon>
        <taxon>Eumeta</taxon>
    </lineage>
</organism>
<sequence length="109" mass="11352">MYMYALHGTVKSTTCTWPVISGNNERHSQTDLAAYRAPLAVASCRAAVAGGRSGAPPPSARRPRAPPRGRGGPAGPLSPPPPAVRADRAGRVVCVRIALAPRVFTELAN</sequence>
<dbReference type="AlphaFoldDB" id="A0A4C1YE96"/>
<evidence type="ECO:0000313" key="2">
    <source>
        <dbReference type="EMBL" id="GBP73653.1"/>
    </source>
</evidence>
<feature type="region of interest" description="Disordered" evidence="1">
    <location>
        <begin position="48"/>
        <end position="85"/>
    </location>
</feature>
<reference evidence="2 3" key="1">
    <citation type="journal article" date="2019" name="Commun. Biol.">
        <title>The bagworm genome reveals a unique fibroin gene that provides high tensile strength.</title>
        <authorList>
            <person name="Kono N."/>
            <person name="Nakamura H."/>
            <person name="Ohtoshi R."/>
            <person name="Tomita M."/>
            <person name="Numata K."/>
            <person name="Arakawa K."/>
        </authorList>
    </citation>
    <scope>NUCLEOTIDE SEQUENCE [LARGE SCALE GENOMIC DNA]</scope>
</reference>
<keyword evidence="3" id="KW-1185">Reference proteome</keyword>
<protein>
    <submittedName>
        <fullName evidence="2">Uncharacterized protein</fullName>
    </submittedName>
</protein>
<comment type="caution">
    <text evidence="2">The sequence shown here is derived from an EMBL/GenBank/DDBJ whole genome shotgun (WGS) entry which is preliminary data.</text>
</comment>
<name>A0A4C1YE96_EUMVA</name>
<evidence type="ECO:0000313" key="3">
    <source>
        <dbReference type="Proteomes" id="UP000299102"/>
    </source>
</evidence>
<gene>
    <name evidence="2" type="ORF">EVAR_56332_1</name>
</gene>
<proteinExistence type="predicted"/>